<dbReference type="AlphaFoldDB" id="F5L3Q1"/>
<reference evidence="2 4" key="2">
    <citation type="journal article" date="2020" name="Extremophiles">
        <title>Genomic analysis of Caldalkalibacillus thermarum TA2.A1 reveals aerobic alkaliphilic metabolism and evolutionary hallmarks linking alkaliphilic bacteria and plant life.</title>
        <authorList>
            <person name="de Jong S.I."/>
            <person name="van den Broek M.A."/>
            <person name="Merkel A.Y."/>
            <person name="de la Torre Cortes P."/>
            <person name="Kalamorz F."/>
            <person name="Cook G.M."/>
            <person name="van Loosdrecht M.C.M."/>
            <person name="McMillan D.G.G."/>
        </authorList>
    </citation>
    <scope>NUCLEOTIDE SEQUENCE [LARGE SCALE GENOMIC DNA]</scope>
    <source>
        <strain evidence="2 4">TA2.A1</strain>
    </source>
</reference>
<keyword evidence="4" id="KW-1185">Reference proteome</keyword>
<evidence type="ECO:0000313" key="1">
    <source>
        <dbReference type="EMBL" id="EGL84041.1"/>
    </source>
</evidence>
<reference evidence="1 3" key="1">
    <citation type="journal article" date="2011" name="J. Bacteriol.">
        <title>Draft genome sequence of the thermoalkaliphilic Caldalkalibacillus thermarum strain TA2.A1.</title>
        <authorList>
            <person name="Kalamorz F."/>
            <person name="Keis S."/>
            <person name="McMillan D.G."/>
            <person name="Olsson K."/>
            <person name="Stanton J.A."/>
            <person name="Stockwell P."/>
            <person name="Black M.A."/>
            <person name="Klingeman D.M."/>
            <person name="Land M.L."/>
            <person name="Han C.S."/>
            <person name="Martin S.L."/>
            <person name="Becher S.A."/>
            <person name="Peddie C.J."/>
            <person name="Morgan H.W."/>
            <person name="Matthies D."/>
            <person name="Preiss L."/>
            <person name="Meier T."/>
            <person name="Brown S.D."/>
            <person name="Cook G.M."/>
        </authorList>
    </citation>
    <scope>NUCLEOTIDE SEQUENCE [LARGE SCALE GENOMIC DNA]</scope>
    <source>
        <strain evidence="1 3">TA2.A1</strain>
    </source>
</reference>
<evidence type="ECO:0000313" key="2">
    <source>
        <dbReference type="EMBL" id="QZT32454.1"/>
    </source>
</evidence>
<organism evidence="1 3">
    <name type="scientific">Caldalkalibacillus thermarum (strain TA2.A1)</name>
    <dbReference type="NCBI Taxonomy" id="986075"/>
    <lineage>
        <taxon>Bacteria</taxon>
        <taxon>Bacillati</taxon>
        <taxon>Bacillota</taxon>
        <taxon>Bacilli</taxon>
        <taxon>Bacillales</taxon>
        <taxon>Bacillaceae</taxon>
        <taxon>Caldalkalibacillus</taxon>
    </lineage>
</organism>
<sequence>MSNEPLIQVEQAGKAFLQQGQMVRILNNISFQVGAGQEIVAQPGWPHPLRGKST</sequence>
<evidence type="ECO:0000313" key="4">
    <source>
        <dbReference type="Proteomes" id="UP000825179"/>
    </source>
</evidence>
<dbReference type="EMBL" id="AFCE01000053">
    <property type="protein sequence ID" value="EGL84041.1"/>
    <property type="molecule type" value="Genomic_DNA"/>
</dbReference>
<gene>
    <name evidence="1" type="ORF">CathTA2_0410</name>
    <name evidence="2" type="ORF">HUR95_08445</name>
</gene>
<proteinExistence type="predicted"/>
<name>F5L3Q1_CALTT</name>
<evidence type="ECO:0000313" key="3">
    <source>
        <dbReference type="Proteomes" id="UP000010716"/>
    </source>
</evidence>
<dbReference type="RefSeq" id="WP_007502602.1">
    <property type="nucleotide sequence ID" value="NZ_AFCE01000053.1"/>
</dbReference>
<dbReference type="Proteomes" id="UP000825179">
    <property type="component" value="Chromosome"/>
</dbReference>
<dbReference type="EMBL" id="CP082237">
    <property type="protein sequence ID" value="QZT32454.1"/>
    <property type="molecule type" value="Genomic_DNA"/>
</dbReference>
<dbReference type="KEGG" id="cthu:HUR95_08445"/>
<dbReference type="Proteomes" id="UP000010716">
    <property type="component" value="Unassembled WGS sequence"/>
</dbReference>
<reference evidence="2" key="3">
    <citation type="submission" date="2021-08" db="EMBL/GenBank/DDBJ databases">
        <authorList>
            <person name="de Jong S."/>
            <person name="van den Broek M."/>
            <person name="Merkel A."/>
            <person name="de la Torre Cortes P."/>
            <person name="Kalamorz F."/>
            <person name="Cook G."/>
            <person name="van Loosdrecht M."/>
            <person name="McMillan D."/>
        </authorList>
    </citation>
    <scope>NUCLEOTIDE SEQUENCE</scope>
    <source>
        <strain evidence="2">TA2.A1</strain>
    </source>
</reference>
<accession>F5L3Q1</accession>
<protein>
    <submittedName>
        <fullName evidence="1">Uncharacterized protein</fullName>
    </submittedName>
</protein>